<dbReference type="GO" id="GO:0016853">
    <property type="term" value="F:isomerase activity"/>
    <property type="evidence" value="ECO:0007669"/>
    <property type="project" value="UniProtKB-KW"/>
</dbReference>
<dbReference type="PANTHER" id="PTHR12110">
    <property type="entry name" value="HYDROXYPYRUVATE ISOMERASE"/>
    <property type="match status" value="1"/>
</dbReference>
<name>A0ABZ0IM32_9BACT</name>
<evidence type="ECO:0000313" key="2">
    <source>
        <dbReference type="EMBL" id="WOK05050.1"/>
    </source>
</evidence>
<sequence length="307" mass="33579">MNYNRRDFIRTAGAVSAGALILPQMGCGSGKSGAETAAEGAAATAETIAKPTLDKFGIQLYSVRDVIPADPKGTMKQLAGFGYKQFEGYEGPQGMFWGMSHTEFKAYMDEIGVNFISSHCNVTENFEEKCVQAAEIGMKHLIAPWIGPQKTMDDWKVVADKFNAWGETAKKAGIRFAYHNHGYTFEALEGQMPQDFLIENTDPAVVDFQMDIFWVVTPGADPIAYFEKYPGRWVSCHIKDREKDAPAGEGDASCIVGTGSIDYAKVLSAAKASGVKYYVVEQEKYANSTPMDSAKADAEYVSKLVFA</sequence>
<dbReference type="InterPro" id="IPR050312">
    <property type="entry name" value="IolE/XylAMocC-like"/>
</dbReference>
<dbReference type="Proteomes" id="UP001302349">
    <property type="component" value="Chromosome"/>
</dbReference>
<feature type="domain" description="Xylose isomerase-like TIM barrel" evidence="1">
    <location>
        <begin position="123"/>
        <end position="301"/>
    </location>
</feature>
<dbReference type="PANTHER" id="PTHR12110:SF41">
    <property type="entry name" value="INOSOSE DEHYDRATASE"/>
    <property type="match status" value="1"/>
</dbReference>
<keyword evidence="3" id="KW-1185">Reference proteome</keyword>
<dbReference type="Pfam" id="PF01261">
    <property type="entry name" value="AP_endonuc_2"/>
    <property type="match status" value="1"/>
</dbReference>
<keyword evidence="2" id="KW-0413">Isomerase</keyword>
<organism evidence="2 3">
    <name type="scientific">Imperialibacter roseus</name>
    <dbReference type="NCBI Taxonomy" id="1324217"/>
    <lineage>
        <taxon>Bacteria</taxon>
        <taxon>Pseudomonadati</taxon>
        <taxon>Bacteroidota</taxon>
        <taxon>Cytophagia</taxon>
        <taxon>Cytophagales</taxon>
        <taxon>Flammeovirgaceae</taxon>
        <taxon>Imperialibacter</taxon>
    </lineage>
</organism>
<dbReference type="EMBL" id="CP136051">
    <property type="protein sequence ID" value="WOK05050.1"/>
    <property type="molecule type" value="Genomic_DNA"/>
</dbReference>
<protein>
    <submittedName>
        <fullName evidence="2">Sugar phosphate isomerase/epimerase</fullName>
    </submittedName>
</protein>
<evidence type="ECO:0000259" key="1">
    <source>
        <dbReference type="Pfam" id="PF01261"/>
    </source>
</evidence>
<dbReference type="Gene3D" id="3.20.20.150">
    <property type="entry name" value="Divalent-metal-dependent TIM barrel enzymes"/>
    <property type="match status" value="1"/>
</dbReference>
<dbReference type="InterPro" id="IPR013022">
    <property type="entry name" value="Xyl_isomerase-like_TIM-brl"/>
</dbReference>
<dbReference type="InterPro" id="IPR036237">
    <property type="entry name" value="Xyl_isomerase-like_sf"/>
</dbReference>
<dbReference type="PROSITE" id="PS51318">
    <property type="entry name" value="TAT"/>
    <property type="match status" value="1"/>
</dbReference>
<gene>
    <name evidence="2" type="ORF">RT717_18370</name>
</gene>
<reference evidence="2 3" key="1">
    <citation type="journal article" date="2023" name="Microbiol. Resour. Announc.">
        <title>Complete Genome Sequence of Imperialibacter roseus strain P4T.</title>
        <authorList>
            <person name="Tizabi D.R."/>
            <person name="Bachvaroff T."/>
            <person name="Hill R.T."/>
        </authorList>
    </citation>
    <scope>NUCLEOTIDE SEQUENCE [LARGE SCALE GENOMIC DNA]</scope>
    <source>
        <strain evidence="2 3">P4T</strain>
    </source>
</reference>
<dbReference type="RefSeq" id="WP_317487843.1">
    <property type="nucleotide sequence ID" value="NZ_CP136051.1"/>
</dbReference>
<dbReference type="InterPro" id="IPR006311">
    <property type="entry name" value="TAT_signal"/>
</dbReference>
<proteinExistence type="predicted"/>
<accession>A0ABZ0IM32</accession>
<dbReference type="SUPFAM" id="SSF51658">
    <property type="entry name" value="Xylose isomerase-like"/>
    <property type="match status" value="1"/>
</dbReference>
<evidence type="ECO:0000313" key="3">
    <source>
        <dbReference type="Proteomes" id="UP001302349"/>
    </source>
</evidence>